<dbReference type="OrthoDB" id="5279008at2759"/>
<organism evidence="1 2">
    <name type="scientific">Trematosphaeria pertusa</name>
    <dbReference type="NCBI Taxonomy" id="390896"/>
    <lineage>
        <taxon>Eukaryota</taxon>
        <taxon>Fungi</taxon>
        <taxon>Dikarya</taxon>
        <taxon>Ascomycota</taxon>
        <taxon>Pezizomycotina</taxon>
        <taxon>Dothideomycetes</taxon>
        <taxon>Pleosporomycetidae</taxon>
        <taxon>Pleosporales</taxon>
        <taxon>Massarineae</taxon>
        <taxon>Trematosphaeriaceae</taxon>
        <taxon>Trematosphaeria</taxon>
    </lineage>
</organism>
<gene>
    <name evidence="1" type="ORF">BU26DRAFT_522620</name>
</gene>
<dbReference type="Proteomes" id="UP000800094">
    <property type="component" value="Unassembled WGS sequence"/>
</dbReference>
<evidence type="ECO:0000313" key="2">
    <source>
        <dbReference type="Proteomes" id="UP000800094"/>
    </source>
</evidence>
<name>A0A6A6I5P9_9PLEO</name>
<dbReference type="SUPFAM" id="SSF52047">
    <property type="entry name" value="RNI-like"/>
    <property type="match status" value="1"/>
</dbReference>
<keyword evidence="2" id="KW-1185">Reference proteome</keyword>
<sequence length="490" mass="55923">MEVQSQKPTPTLEGMPVEVMSLILTSVKYKADNEDDEYVLGNGDLCNIRLVSRRVCQTSEDAFAQRFFISRKHMLSRTSLQALVDISRHPVFSNYVREVAIGPERVNAPVIAIFETFLTAFMGEVETEAWKAKFGPRQEKLILEQEEFDTSGQALDLLKVALEGFEHLTNIRLDSYPRSNNDGEWTRAWGAKTILEQLGEGQFNPLSWPDTCYALADEGGSGPKLHRHYDVVIQALQSIKCRKVWTIEVSLDSVDLCVEKEPFVITSREWHACKDRVRSIRLGGTTKDGPTIIGANWMDRLLRGCKNVESLTFTNECRIEPIIRQEWWANVTSLTLRDCRVRSFEFRNFLVKHSDTLEIIVCSGVSLTRWLMSSQFRTQPSSVKEIDPSWFIEFEVMRSMPRLQKLELSKLSWWIDYGVILPNHEEDVAKREAQGGSDRIMAEGSNIVVLLNRAIRDRTTVDKAPKVRVWFSEDKVRKDGCGVAEADSPP</sequence>
<dbReference type="AlphaFoldDB" id="A0A6A6I5P9"/>
<proteinExistence type="predicted"/>
<evidence type="ECO:0000313" key="1">
    <source>
        <dbReference type="EMBL" id="KAF2244890.1"/>
    </source>
</evidence>
<dbReference type="GeneID" id="54583159"/>
<dbReference type="RefSeq" id="XP_033679894.1">
    <property type="nucleotide sequence ID" value="XM_033829829.1"/>
</dbReference>
<dbReference type="EMBL" id="ML987202">
    <property type="protein sequence ID" value="KAF2244890.1"/>
    <property type="molecule type" value="Genomic_DNA"/>
</dbReference>
<reference evidence="1" key="1">
    <citation type="journal article" date="2020" name="Stud. Mycol.">
        <title>101 Dothideomycetes genomes: a test case for predicting lifestyles and emergence of pathogens.</title>
        <authorList>
            <person name="Haridas S."/>
            <person name="Albert R."/>
            <person name="Binder M."/>
            <person name="Bloem J."/>
            <person name="Labutti K."/>
            <person name="Salamov A."/>
            <person name="Andreopoulos B."/>
            <person name="Baker S."/>
            <person name="Barry K."/>
            <person name="Bills G."/>
            <person name="Bluhm B."/>
            <person name="Cannon C."/>
            <person name="Castanera R."/>
            <person name="Culley D."/>
            <person name="Daum C."/>
            <person name="Ezra D."/>
            <person name="Gonzalez J."/>
            <person name="Henrissat B."/>
            <person name="Kuo A."/>
            <person name="Liang C."/>
            <person name="Lipzen A."/>
            <person name="Lutzoni F."/>
            <person name="Magnuson J."/>
            <person name="Mondo S."/>
            <person name="Nolan M."/>
            <person name="Ohm R."/>
            <person name="Pangilinan J."/>
            <person name="Park H.-J."/>
            <person name="Ramirez L."/>
            <person name="Alfaro M."/>
            <person name="Sun H."/>
            <person name="Tritt A."/>
            <person name="Yoshinaga Y."/>
            <person name="Zwiers L.-H."/>
            <person name="Turgeon B."/>
            <person name="Goodwin S."/>
            <person name="Spatafora J."/>
            <person name="Crous P."/>
            <person name="Grigoriev I."/>
        </authorList>
    </citation>
    <scope>NUCLEOTIDE SEQUENCE</scope>
    <source>
        <strain evidence="1">CBS 122368</strain>
    </source>
</reference>
<accession>A0A6A6I5P9</accession>
<protein>
    <submittedName>
        <fullName evidence="1">Uncharacterized protein</fullName>
    </submittedName>
</protein>